<proteinExistence type="predicted"/>
<dbReference type="EMBL" id="NEVH01016302">
    <property type="protein sequence ID" value="PNF25811.1"/>
    <property type="molecule type" value="Genomic_DNA"/>
</dbReference>
<feature type="domain" description="BESS" evidence="3">
    <location>
        <begin position="160"/>
        <end position="191"/>
    </location>
</feature>
<evidence type="ECO:0000313" key="4">
    <source>
        <dbReference type="EMBL" id="PNF25811.1"/>
    </source>
</evidence>
<comment type="subcellular location">
    <subcellularLocation>
        <location evidence="1">Nucleus</location>
    </subcellularLocation>
</comment>
<dbReference type="GO" id="GO:0005634">
    <property type="term" value="C:nucleus"/>
    <property type="evidence" value="ECO:0007669"/>
    <property type="project" value="UniProtKB-SubCell"/>
</dbReference>
<organism evidence="4 5">
    <name type="scientific">Cryptotermes secundus</name>
    <dbReference type="NCBI Taxonomy" id="105785"/>
    <lineage>
        <taxon>Eukaryota</taxon>
        <taxon>Metazoa</taxon>
        <taxon>Ecdysozoa</taxon>
        <taxon>Arthropoda</taxon>
        <taxon>Hexapoda</taxon>
        <taxon>Insecta</taxon>
        <taxon>Pterygota</taxon>
        <taxon>Neoptera</taxon>
        <taxon>Polyneoptera</taxon>
        <taxon>Dictyoptera</taxon>
        <taxon>Blattodea</taxon>
        <taxon>Blattoidea</taxon>
        <taxon>Termitoidae</taxon>
        <taxon>Kalotermitidae</taxon>
        <taxon>Cryptotermitinae</taxon>
        <taxon>Cryptotermes</taxon>
    </lineage>
</organism>
<dbReference type="AlphaFoldDB" id="A0A2J7QB46"/>
<dbReference type="Pfam" id="PF02944">
    <property type="entry name" value="BESS"/>
    <property type="match status" value="1"/>
</dbReference>
<accession>A0A2J7QB46</accession>
<feature type="region of interest" description="Disordered" evidence="2">
    <location>
        <begin position="79"/>
        <end position="123"/>
    </location>
</feature>
<dbReference type="Gene3D" id="3.30.420.10">
    <property type="entry name" value="Ribonuclease H-like superfamily/Ribonuclease H"/>
    <property type="match status" value="1"/>
</dbReference>
<evidence type="ECO:0000256" key="1">
    <source>
        <dbReference type="PROSITE-ProRule" id="PRU00371"/>
    </source>
</evidence>
<name>A0A2J7QB46_9NEOP</name>
<evidence type="ECO:0000313" key="5">
    <source>
        <dbReference type="Proteomes" id="UP000235965"/>
    </source>
</evidence>
<dbReference type="InterPro" id="IPR036397">
    <property type="entry name" value="RNaseH_sf"/>
</dbReference>
<evidence type="ECO:0000259" key="3">
    <source>
        <dbReference type="PROSITE" id="PS51031"/>
    </source>
</evidence>
<dbReference type="InterPro" id="IPR004210">
    <property type="entry name" value="BESS_motif"/>
</dbReference>
<dbReference type="STRING" id="105785.A0A2J7QB46"/>
<dbReference type="GO" id="GO:0003677">
    <property type="term" value="F:DNA binding"/>
    <property type="evidence" value="ECO:0007669"/>
    <property type="project" value="InterPro"/>
</dbReference>
<reference evidence="4 5" key="1">
    <citation type="submission" date="2017-12" db="EMBL/GenBank/DDBJ databases">
        <title>Hemimetabolous genomes reveal molecular basis of termite eusociality.</title>
        <authorList>
            <person name="Harrison M.C."/>
            <person name="Jongepier E."/>
            <person name="Robertson H.M."/>
            <person name="Arning N."/>
            <person name="Bitard-Feildel T."/>
            <person name="Chao H."/>
            <person name="Childers C.P."/>
            <person name="Dinh H."/>
            <person name="Doddapaneni H."/>
            <person name="Dugan S."/>
            <person name="Gowin J."/>
            <person name="Greiner C."/>
            <person name="Han Y."/>
            <person name="Hu H."/>
            <person name="Hughes D.S.T."/>
            <person name="Huylmans A.-K."/>
            <person name="Kemena C."/>
            <person name="Kremer L.P.M."/>
            <person name="Lee S.L."/>
            <person name="Lopez-Ezquerra A."/>
            <person name="Mallet L."/>
            <person name="Monroy-Kuhn J.M."/>
            <person name="Moser A."/>
            <person name="Murali S.C."/>
            <person name="Muzny D.M."/>
            <person name="Otani S."/>
            <person name="Piulachs M.-D."/>
            <person name="Poelchau M."/>
            <person name="Qu J."/>
            <person name="Schaub F."/>
            <person name="Wada-Katsumata A."/>
            <person name="Worley K.C."/>
            <person name="Xie Q."/>
            <person name="Ylla G."/>
            <person name="Poulsen M."/>
            <person name="Gibbs R.A."/>
            <person name="Schal C."/>
            <person name="Richards S."/>
            <person name="Belles X."/>
            <person name="Korb J."/>
            <person name="Bornberg-Bauer E."/>
        </authorList>
    </citation>
    <scope>NUCLEOTIDE SEQUENCE [LARGE SCALE GENOMIC DNA]</scope>
    <source>
        <tissue evidence="4">Whole body</tissue>
    </source>
</reference>
<keyword evidence="5" id="KW-1185">Reference proteome</keyword>
<keyword evidence="1" id="KW-0539">Nucleus</keyword>
<sequence>MVQGRSLASTLANTLRYSRQNICILLDSQAAIKELDNYQVSSELVWDLHQSVMKLAKHNRFQLMWVMGYEGIEETVGNLDSSENDMQDTQSLSPMNQDDLDSEIQSSASHVTPTSSSSSSFVSRKRTANTLREDILALEKKKIILIEMRLSESEIDRKLKTDDYLFLMSILSAMKKLTDIKKLHFRGQINE</sequence>
<evidence type="ECO:0000256" key="2">
    <source>
        <dbReference type="SAM" id="MobiDB-lite"/>
    </source>
</evidence>
<dbReference type="Proteomes" id="UP000235965">
    <property type="component" value="Unassembled WGS sequence"/>
</dbReference>
<dbReference type="InParanoid" id="A0A2J7QB46"/>
<protein>
    <recommendedName>
        <fullName evidence="3">BESS domain-containing protein</fullName>
    </recommendedName>
</protein>
<dbReference type="PROSITE" id="PS51031">
    <property type="entry name" value="BESS"/>
    <property type="match status" value="1"/>
</dbReference>
<gene>
    <name evidence="4" type="ORF">B7P43_G11738</name>
</gene>
<feature type="compositionally biased region" description="Polar residues" evidence="2">
    <location>
        <begin position="87"/>
        <end position="96"/>
    </location>
</feature>
<feature type="compositionally biased region" description="Low complexity" evidence="2">
    <location>
        <begin position="106"/>
        <end position="122"/>
    </location>
</feature>
<comment type="caution">
    <text evidence="4">The sequence shown here is derived from an EMBL/GenBank/DDBJ whole genome shotgun (WGS) entry which is preliminary data.</text>
</comment>